<evidence type="ECO:0000259" key="2">
    <source>
        <dbReference type="Pfam" id="PF13699"/>
    </source>
</evidence>
<feature type="domain" description="eCIS core" evidence="2">
    <location>
        <begin position="86"/>
        <end position="151"/>
    </location>
</feature>
<dbReference type="AlphaFoldDB" id="A0A916UC11"/>
<proteinExistence type="predicted"/>
<reference evidence="3" key="1">
    <citation type="journal article" date="2014" name="Int. J. Syst. Evol. Microbiol.">
        <title>Complete genome sequence of Corynebacterium casei LMG S-19264T (=DSM 44701T), isolated from a smear-ripened cheese.</title>
        <authorList>
            <consortium name="US DOE Joint Genome Institute (JGI-PGF)"/>
            <person name="Walter F."/>
            <person name="Albersmeier A."/>
            <person name="Kalinowski J."/>
            <person name="Ruckert C."/>
        </authorList>
    </citation>
    <scope>NUCLEOTIDE SEQUENCE</scope>
    <source>
        <strain evidence="3">CGMCC 1.10998</strain>
    </source>
</reference>
<evidence type="ECO:0000313" key="3">
    <source>
        <dbReference type="EMBL" id="GGC66287.1"/>
    </source>
</evidence>
<feature type="region of interest" description="Disordered" evidence="1">
    <location>
        <begin position="1"/>
        <end position="30"/>
    </location>
</feature>
<accession>A0A916UC11</accession>
<dbReference type="Proteomes" id="UP000637423">
    <property type="component" value="Unassembled WGS sequence"/>
</dbReference>
<gene>
    <name evidence="3" type="ORF">GCM10011396_11660</name>
</gene>
<dbReference type="EMBL" id="BMED01000001">
    <property type="protein sequence ID" value="GGC66287.1"/>
    <property type="molecule type" value="Genomic_DNA"/>
</dbReference>
<evidence type="ECO:0000313" key="4">
    <source>
        <dbReference type="Proteomes" id="UP000637423"/>
    </source>
</evidence>
<sequence length="710" mass="77604">MNIRVDRVQENKSSSVASAIAHKQSGPESAFQFVDQRPEAIAQRKLQETADNSPGTSQLRSLQAMANRHAALQVQPTQKKENNTGLPDHLKTGVEHLSGMSMDDVTVHYNSDKPAQLQAHAYAQGTDIHLASGQEKHLPHEAWHVVQQKQGRVKATLQLKTGAKVNDDKGLEHEADVMGTKAASLAAMPATSNNVGSGSPFQLSGGQNQGPLQMAGIIQRAVGLELQTTLPVSRDNGVDFGYQTVLYRDLGVGFTAARNPIFELSVDSDTVPMPAQGGTERRKVEVVELVTPPMDTVQSMTRVANRIEHMRLAIAQATGNATHRVAIQNVIAAYEARLSAAFPNHFADGMNYYEARQRAAGILEPTAFFGAEGGRWQDHMAVRPQATFGVMLEHLNSALSRILANPRLVKNEAFRQAFIDLLAQVDQEVPASKVKGLFSMVRLYLATMQADTQFDYPKDAAPFMARTDFHSMHQTLDNDREKPYWNLIADSFVEMQGTPVLGGGLAGRVQDRLAGPDSYAWIRSIGNPADASVEAERVAYVQEALLDDVAGLIGTLDSNDAITNALQDGSRPQQELQQARRIWRNIWEIKRVPAPQDIVSLVTFAGLPDPGPQIQPIYARATQELQNPTKDMMSSGTVRRQVSSMGSLAVPAQGPEAGMAILENRVVPDWAIHVGPDQETPWSQQVMTIFQDLKAILDDPQTSLPRQGTQ</sequence>
<keyword evidence="4" id="KW-1185">Reference proteome</keyword>
<evidence type="ECO:0000256" key="1">
    <source>
        <dbReference type="SAM" id="MobiDB-lite"/>
    </source>
</evidence>
<protein>
    <recommendedName>
        <fullName evidence="2">eCIS core domain-containing protein</fullName>
    </recommendedName>
</protein>
<name>A0A916UC11_9BURK</name>
<reference evidence="3" key="2">
    <citation type="submission" date="2020-09" db="EMBL/GenBank/DDBJ databases">
        <authorList>
            <person name="Sun Q."/>
            <person name="Zhou Y."/>
        </authorList>
    </citation>
    <scope>NUCLEOTIDE SEQUENCE</scope>
    <source>
        <strain evidence="3">CGMCC 1.10998</strain>
    </source>
</reference>
<dbReference type="Pfam" id="PF13699">
    <property type="entry name" value="eCIS_core"/>
    <property type="match status" value="1"/>
</dbReference>
<organism evidence="3 4">
    <name type="scientific">Undibacterium terreum</name>
    <dbReference type="NCBI Taxonomy" id="1224302"/>
    <lineage>
        <taxon>Bacteria</taxon>
        <taxon>Pseudomonadati</taxon>
        <taxon>Pseudomonadota</taxon>
        <taxon>Betaproteobacteria</taxon>
        <taxon>Burkholderiales</taxon>
        <taxon>Oxalobacteraceae</taxon>
        <taxon>Undibacterium</taxon>
    </lineage>
</organism>
<feature type="compositionally biased region" description="Basic and acidic residues" evidence="1">
    <location>
        <begin position="1"/>
        <end position="10"/>
    </location>
</feature>
<dbReference type="InterPro" id="IPR025295">
    <property type="entry name" value="eCIS_core_dom"/>
</dbReference>
<comment type="caution">
    <text evidence="3">The sequence shown here is derived from an EMBL/GenBank/DDBJ whole genome shotgun (WGS) entry which is preliminary data.</text>
</comment>
<dbReference type="RefSeq" id="WP_188564989.1">
    <property type="nucleotide sequence ID" value="NZ_BMED01000001.1"/>
</dbReference>